<dbReference type="AlphaFoldDB" id="A0A1Z4GNN7"/>
<dbReference type="Proteomes" id="UP000218287">
    <property type="component" value="Chromosome"/>
</dbReference>
<dbReference type="OrthoDB" id="423667at2"/>
<keyword evidence="2" id="KW-1185">Reference proteome</keyword>
<organism evidence="1 2">
    <name type="scientific">Anabaenopsis circularis NIES-21</name>
    <dbReference type="NCBI Taxonomy" id="1085406"/>
    <lineage>
        <taxon>Bacteria</taxon>
        <taxon>Bacillati</taxon>
        <taxon>Cyanobacteriota</taxon>
        <taxon>Cyanophyceae</taxon>
        <taxon>Nostocales</taxon>
        <taxon>Nodulariaceae</taxon>
        <taxon>Anabaenopsis</taxon>
    </lineage>
</organism>
<name>A0A1Z4GNN7_9CYAN</name>
<reference evidence="1 2" key="1">
    <citation type="submission" date="2017-06" db="EMBL/GenBank/DDBJ databases">
        <title>Genome sequencing of cyanobaciteial culture collection at National Institute for Environmental Studies (NIES).</title>
        <authorList>
            <person name="Hirose Y."/>
            <person name="Shimura Y."/>
            <person name="Fujisawa T."/>
            <person name="Nakamura Y."/>
            <person name="Kawachi M."/>
        </authorList>
    </citation>
    <scope>NUCLEOTIDE SEQUENCE [LARGE SCALE GENOMIC DNA]</scope>
    <source>
        <strain evidence="1 2">NIES-21</strain>
    </source>
</reference>
<accession>A0A1Z4GNN7</accession>
<evidence type="ECO:0000313" key="1">
    <source>
        <dbReference type="EMBL" id="BAY19110.1"/>
    </source>
</evidence>
<protein>
    <submittedName>
        <fullName evidence="1">Uncharacterized protein</fullName>
    </submittedName>
</protein>
<proteinExistence type="predicted"/>
<gene>
    <name evidence="1" type="ORF">NIES21_49690</name>
</gene>
<sequence>MVSSLKPRELVIRASKIVHKSLFLNSLTRFVTEEAICLMFRIGFGDIYTIECWRYMVYVHAKGISRFVSYADFPPILGVEPPTPAEFVKWRRRWRKQHEYAYRKQAPEWWAEFFMNEFWQALSEAMLRSWGELIALIKFAFPEETLQELRKSYRLEKSLLH</sequence>
<evidence type="ECO:0000313" key="2">
    <source>
        <dbReference type="Proteomes" id="UP000218287"/>
    </source>
</evidence>
<dbReference type="EMBL" id="AP018174">
    <property type="protein sequence ID" value="BAY19110.1"/>
    <property type="molecule type" value="Genomic_DNA"/>
</dbReference>